<keyword evidence="2" id="KW-1185">Reference proteome</keyword>
<dbReference type="OrthoDB" id="6400561at2"/>
<evidence type="ECO:0000313" key="1">
    <source>
        <dbReference type="EMBL" id="SFR57414.1"/>
    </source>
</evidence>
<dbReference type="AlphaFoldDB" id="A0A1I6HSL1"/>
<proteinExistence type="predicted"/>
<sequence length="239" mass="27419">MIVWNHLTNRSCDLTDDEALQWDLSCTAWTIVKPSISRSTINPSDYKLENVVPESLNLFWNNNLAFTRSVMIARALASSLHQFEISNIIWTQSVNNSYMMAVIEWCKAFGSNNEEVHWKRVFGENSPYMSDLLSELDLSHDEYEQYWKKMTDARSKRIAHSNLDGEKVIELPELDTAIFMARSTHRILNLLLPHLSKVKGELFTLNPICFDVWKDNFENSLGETISPAIATAKGPDYPS</sequence>
<reference evidence="1 2" key="1">
    <citation type="submission" date="2016-10" db="EMBL/GenBank/DDBJ databases">
        <authorList>
            <person name="de Groot N.N."/>
        </authorList>
    </citation>
    <scope>NUCLEOTIDE SEQUENCE [LARGE SCALE GENOMIC DNA]</scope>
    <source>
        <strain evidence="1 2">CGMCC 1.9167</strain>
    </source>
</reference>
<accession>A0A1I6HSL1</accession>
<protein>
    <submittedName>
        <fullName evidence="1">Uncharacterized protein</fullName>
    </submittedName>
</protein>
<dbReference type="RefSeq" id="WP_139229914.1">
    <property type="nucleotide sequence ID" value="NZ_FOYW01000001.1"/>
</dbReference>
<evidence type="ECO:0000313" key="2">
    <source>
        <dbReference type="Proteomes" id="UP000198644"/>
    </source>
</evidence>
<dbReference type="STRING" id="650891.SAMN05216203_1494"/>
<dbReference type="Proteomes" id="UP000198644">
    <property type="component" value="Unassembled WGS sequence"/>
</dbReference>
<name>A0A1I6HSL1_9GAMM</name>
<gene>
    <name evidence="1" type="ORF">SAMN05216203_1494</name>
</gene>
<organism evidence="1 2">
    <name type="scientific">Marinobacter daqiaonensis</name>
    <dbReference type="NCBI Taxonomy" id="650891"/>
    <lineage>
        <taxon>Bacteria</taxon>
        <taxon>Pseudomonadati</taxon>
        <taxon>Pseudomonadota</taxon>
        <taxon>Gammaproteobacteria</taxon>
        <taxon>Pseudomonadales</taxon>
        <taxon>Marinobacteraceae</taxon>
        <taxon>Marinobacter</taxon>
    </lineage>
</organism>
<dbReference type="EMBL" id="FOYW01000001">
    <property type="protein sequence ID" value="SFR57414.1"/>
    <property type="molecule type" value="Genomic_DNA"/>
</dbReference>